<reference evidence="1 2" key="1">
    <citation type="submission" date="2016-10" db="EMBL/GenBank/DDBJ databases">
        <authorList>
            <person name="de Groot N.N."/>
        </authorList>
    </citation>
    <scope>NUCLEOTIDE SEQUENCE [LARGE SCALE GENOMIC DNA]</scope>
    <source>
        <strain evidence="1 2">RK1</strain>
    </source>
</reference>
<dbReference type="Pfam" id="PF03415">
    <property type="entry name" value="Peptidase_C11"/>
    <property type="match status" value="1"/>
</dbReference>
<name>A0A1I3IE16_9SPHI</name>
<dbReference type="InterPro" id="IPR005077">
    <property type="entry name" value="Peptidase_C11"/>
</dbReference>
<accession>A0A1I3IE16</accession>
<evidence type="ECO:0008006" key="3">
    <source>
        <dbReference type="Google" id="ProtNLM"/>
    </source>
</evidence>
<organism evidence="1 2">
    <name type="scientific">Parapedobacter indicus</name>
    <dbReference type="NCBI Taxonomy" id="1477437"/>
    <lineage>
        <taxon>Bacteria</taxon>
        <taxon>Pseudomonadati</taxon>
        <taxon>Bacteroidota</taxon>
        <taxon>Sphingobacteriia</taxon>
        <taxon>Sphingobacteriales</taxon>
        <taxon>Sphingobacteriaceae</taxon>
        <taxon>Parapedobacter</taxon>
    </lineage>
</organism>
<dbReference type="STRING" id="1477437.SAMN05444682_10451"/>
<dbReference type="RefSeq" id="WP_090626328.1">
    <property type="nucleotide sequence ID" value="NZ_FOQO01000004.1"/>
</dbReference>
<gene>
    <name evidence="1" type="ORF">SAMN05444682_10451</name>
</gene>
<evidence type="ECO:0000313" key="1">
    <source>
        <dbReference type="EMBL" id="SFI46176.1"/>
    </source>
</evidence>
<dbReference type="AlphaFoldDB" id="A0A1I3IE16"/>
<proteinExistence type="predicted"/>
<protein>
    <recommendedName>
        <fullName evidence="3">Clostripain</fullName>
    </recommendedName>
</protein>
<dbReference type="EMBL" id="FOQO01000004">
    <property type="protein sequence ID" value="SFI46176.1"/>
    <property type="molecule type" value="Genomic_DNA"/>
</dbReference>
<dbReference type="Proteomes" id="UP000198670">
    <property type="component" value="Unassembled WGS sequence"/>
</dbReference>
<sequence length="380" mass="43015">MIWSLLSVLACSKENPIKPEPAPPNRTIVYYLGADNSLYSESDDKIEALRVGFPGGDDHLVIYKDTRNESPELLEIYTDENGENQIRTTKTYSEQNSATGETFQQVLGDVQSLFPADSYGLILFSHASGWLPRGALLRPESTVRQMGITPIRTYTIAMDGSDELSLSEFAAVIPDHFFDFIAFEACFMAGIEVLYELKDKTDYILSSSAEIVSPGFLPVYSEALSLLYQPQPDLAGFAKAYFDFWNAQSGDYRSATVTVVSTSGLSLLANWANQYATEHVPEDNLPEIQHFDRYRNHRLFFDFSDYYGRKTNDEGRAKLKELLNTIVVYKAATPFFIPGQLGFQISNHSGITTYILQERFPKLNERYNELTWCKQTRHNP</sequence>
<dbReference type="PANTHER" id="PTHR37835:SF1">
    <property type="entry name" value="ALPHA-CLOSTRIPAIN"/>
    <property type="match status" value="1"/>
</dbReference>
<keyword evidence="2" id="KW-1185">Reference proteome</keyword>
<evidence type="ECO:0000313" key="2">
    <source>
        <dbReference type="Proteomes" id="UP000198670"/>
    </source>
</evidence>
<dbReference type="Gene3D" id="3.40.50.11970">
    <property type="match status" value="1"/>
</dbReference>
<dbReference type="PANTHER" id="PTHR37835">
    <property type="entry name" value="ALPHA-CLOSTRIPAIN"/>
    <property type="match status" value="1"/>
</dbReference>
<dbReference type="OrthoDB" id="5507507at2"/>